<keyword evidence="2" id="KW-1185">Reference proteome</keyword>
<proteinExistence type="predicted"/>
<name>A0ABR3WCS2_9PEZI</name>
<evidence type="ECO:0000313" key="1">
    <source>
        <dbReference type="EMBL" id="KAL1858817.1"/>
    </source>
</evidence>
<gene>
    <name evidence="1" type="ORF">Daus18300_009815</name>
</gene>
<accession>A0ABR3WCS2</accession>
<organism evidence="1 2">
    <name type="scientific">Diaporthe australafricana</name>
    <dbReference type="NCBI Taxonomy" id="127596"/>
    <lineage>
        <taxon>Eukaryota</taxon>
        <taxon>Fungi</taxon>
        <taxon>Dikarya</taxon>
        <taxon>Ascomycota</taxon>
        <taxon>Pezizomycotina</taxon>
        <taxon>Sordariomycetes</taxon>
        <taxon>Sordariomycetidae</taxon>
        <taxon>Diaporthales</taxon>
        <taxon>Diaporthaceae</taxon>
        <taxon>Diaporthe</taxon>
    </lineage>
</organism>
<sequence>MSNQRCKSWHLVDVPYSQTSMPAGDQYHPVCNCHDRRTPHGQRTAQNTACPVIKLLDDLSMLITNLDFAVHVVRLSDDGPLSKGLLVHAHVIWFDLRELLRWWHQVCRSVPEWRLQQRLVQEKARMDQCVIANHGTLRHVATLSVPVVMHFTDYEASVSAAHKAAANCLAKCLDIIINWIHEPRVRQDDGTIVATNIERARVQWQTAANEISRITPGYPAAVAELSQEISDIRDETIRLCKLIMPEGAPPVDIAIAEHRQDVAHASCQVDL</sequence>
<evidence type="ECO:0000313" key="2">
    <source>
        <dbReference type="Proteomes" id="UP001583177"/>
    </source>
</evidence>
<dbReference type="Proteomes" id="UP001583177">
    <property type="component" value="Unassembled WGS sequence"/>
</dbReference>
<reference evidence="1 2" key="1">
    <citation type="journal article" date="2024" name="IMA Fungus">
        <title>IMA Genome - F19 : A genome assembly and annotation guide to empower mycologists, including annotated draft genome sequences of Ceratocystis pirilliformis, Diaporthe australafricana, Fusarium ophioides, Paecilomyces lecythidis, and Sporothrix stenoceras.</title>
        <authorList>
            <person name="Aylward J."/>
            <person name="Wilson A.M."/>
            <person name="Visagie C.M."/>
            <person name="Spraker J."/>
            <person name="Barnes I."/>
            <person name="Buitendag C."/>
            <person name="Ceriani C."/>
            <person name="Del Mar Angel L."/>
            <person name="du Plessis D."/>
            <person name="Fuchs T."/>
            <person name="Gasser K."/>
            <person name="Kramer D."/>
            <person name="Li W."/>
            <person name="Munsamy K."/>
            <person name="Piso A."/>
            <person name="Price J.L."/>
            <person name="Sonnekus B."/>
            <person name="Thomas C."/>
            <person name="van der Nest A."/>
            <person name="van Dijk A."/>
            <person name="van Heerden A."/>
            <person name="van Vuuren N."/>
            <person name="Yilmaz N."/>
            <person name="Duong T.A."/>
            <person name="van der Merwe N.A."/>
            <person name="Wingfield M.J."/>
            <person name="Wingfield B.D."/>
        </authorList>
    </citation>
    <scope>NUCLEOTIDE SEQUENCE [LARGE SCALE GENOMIC DNA]</scope>
    <source>
        <strain evidence="1 2">CMW 18300</strain>
    </source>
</reference>
<dbReference type="EMBL" id="JAWRVE010000103">
    <property type="protein sequence ID" value="KAL1858817.1"/>
    <property type="molecule type" value="Genomic_DNA"/>
</dbReference>
<comment type="caution">
    <text evidence="1">The sequence shown here is derived from an EMBL/GenBank/DDBJ whole genome shotgun (WGS) entry which is preliminary data.</text>
</comment>
<protein>
    <submittedName>
        <fullName evidence="1">Uncharacterized protein</fullName>
    </submittedName>
</protein>